<organism evidence="2 3">
    <name type="scientific">Paenibacillus piri</name>
    <dbReference type="NCBI Taxonomy" id="2547395"/>
    <lineage>
        <taxon>Bacteria</taxon>
        <taxon>Bacillati</taxon>
        <taxon>Bacillota</taxon>
        <taxon>Bacilli</taxon>
        <taxon>Bacillales</taxon>
        <taxon>Paenibacillaceae</taxon>
        <taxon>Paenibacillus</taxon>
    </lineage>
</organism>
<dbReference type="Proteomes" id="UP000295636">
    <property type="component" value="Unassembled WGS sequence"/>
</dbReference>
<protein>
    <submittedName>
        <fullName evidence="2">Uncharacterized protein</fullName>
    </submittedName>
</protein>
<reference evidence="2 3" key="1">
    <citation type="submission" date="2019-03" db="EMBL/GenBank/DDBJ databases">
        <title>This is whole genome sequence of Paenibacillus sp MS74 strain.</title>
        <authorList>
            <person name="Trinh H.N."/>
        </authorList>
    </citation>
    <scope>NUCLEOTIDE SEQUENCE [LARGE SCALE GENOMIC DNA]</scope>
    <source>
        <strain evidence="2 3">MS74</strain>
    </source>
</reference>
<dbReference type="EMBL" id="SMRT01000001">
    <property type="protein sequence ID" value="TDG00208.1"/>
    <property type="molecule type" value="Genomic_DNA"/>
</dbReference>
<keyword evidence="3" id="KW-1185">Reference proteome</keyword>
<proteinExistence type="predicted"/>
<name>A0A4R5KYJ8_9BACL</name>
<accession>A0A4R5KYJ8</accession>
<gene>
    <name evidence="2" type="ORF">E1757_00765</name>
</gene>
<dbReference type="RefSeq" id="WP_133224917.1">
    <property type="nucleotide sequence ID" value="NZ_SMRT01000001.1"/>
</dbReference>
<dbReference type="AlphaFoldDB" id="A0A4R5KYJ8"/>
<evidence type="ECO:0000313" key="3">
    <source>
        <dbReference type="Proteomes" id="UP000295636"/>
    </source>
</evidence>
<feature type="compositionally biased region" description="Basic and acidic residues" evidence="1">
    <location>
        <begin position="1"/>
        <end position="15"/>
    </location>
</feature>
<comment type="caution">
    <text evidence="2">The sequence shown here is derived from an EMBL/GenBank/DDBJ whole genome shotgun (WGS) entry which is preliminary data.</text>
</comment>
<feature type="region of interest" description="Disordered" evidence="1">
    <location>
        <begin position="1"/>
        <end position="26"/>
    </location>
</feature>
<evidence type="ECO:0000313" key="2">
    <source>
        <dbReference type="EMBL" id="TDG00208.1"/>
    </source>
</evidence>
<sequence length="66" mass="6898">MPRRPPSDVHRDTKKAQAAPPCHDRTEAGAACCTQGRLAAAAGTMMRTKTAKTDADSTGAIMKQAS</sequence>
<evidence type="ECO:0000256" key="1">
    <source>
        <dbReference type="SAM" id="MobiDB-lite"/>
    </source>
</evidence>